<keyword evidence="3" id="KW-0378">Hydrolase</keyword>
<evidence type="ECO:0000256" key="4">
    <source>
        <dbReference type="ARBA" id="ARBA00023157"/>
    </source>
</evidence>
<evidence type="ECO:0000256" key="2">
    <source>
        <dbReference type="ARBA" id="ARBA00022487"/>
    </source>
</evidence>
<evidence type="ECO:0000256" key="3">
    <source>
        <dbReference type="ARBA" id="ARBA00022801"/>
    </source>
</evidence>
<dbReference type="InterPro" id="IPR002018">
    <property type="entry name" value="CarbesteraseB"/>
</dbReference>
<sequence>MSEVLITPFDKRVVEAKKIAKNAINSFLEMFLLCLETPMSNQQFLTDDLHGFVNYPMKTTVGISPKYTSNRKFFANLMNTPAFKEILAKDINKMRLDFYKKLKYCDEATMDQRCTTPHNTPAYGQMTPARWCVVIRGDRIKAETYYSELNKKLQPLKHNFGDAALGSSSEKRTYRNKIQRRKNIYAVMSKQEEHLKYRLCSNDGPICGFIEQIDNKAYYRFKKIPYAKPPLGSLRFIPPVPVKPWNNELDCTEDAPPPASFFFQNKIMGSEDCLYIEVCTPKISPEELLPVMFWIGNIGFIINMDTILDPKLIVDRGVVFVRCGFRVGPFGFLSINEFLAPGNNGLKDIVMALQWVQRNIKAFGGDPNNVTLFGISSGGSIVHYMMLSPMATGLFHKGIIQSASAINNWSLEKNPIQPVMKLATELGIRKTDIVEIVKELKSVPYMDIMRASLKLIEKLQNLSAGKAFDSVFKPCIEREFEGVPVFLSKSPSIILKSGIVNKVPIMIGANNTEAMVLEYLEDNFNDIFKTNMDPYRIVPTPLAAQTFAKNIDRKILNFYLDGADTLREDKKQQYVQLMSDYYFLYNVNKTIRIHKEIAPECPIFFYIINCAGEWIVPKYLDFFNKSGHAAEIPFLFQVTLPDGSICKGSRDSITTRRRIIKMWTNFAKYSNPTPDENDSLLKITWDPVTSKDELDYLCIGQDLTKGVNPFEDRMLFWEQLHREHKFLRTITHFNDIGVLF</sequence>
<protein>
    <recommendedName>
        <fullName evidence="6">Carboxylesterase type B domain-containing protein</fullName>
    </recommendedName>
</protein>
<dbReference type="InterPro" id="IPR019826">
    <property type="entry name" value="Carboxylesterase_B_AS"/>
</dbReference>
<gene>
    <name evidence="7" type="ORF">IPOD504_LOCUS15037</name>
</gene>
<evidence type="ECO:0000313" key="8">
    <source>
        <dbReference type="Proteomes" id="UP000837857"/>
    </source>
</evidence>
<evidence type="ECO:0000256" key="5">
    <source>
        <dbReference type="ARBA" id="ARBA00023180"/>
    </source>
</evidence>
<dbReference type="PANTHER" id="PTHR43142">
    <property type="entry name" value="CARBOXYLIC ESTER HYDROLASE"/>
    <property type="match status" value="1"/>
</dbReference>
<dbReference type="PROSITE" id="PS00122">
    <property type="entry name" value="CARBOXYLESTERASE_B_1"/>
    <property type="match status" value="1"/>
</dbReference>
<name>A0ABN8IYA6_9NEOP</name>
<dbReference type="SUPFAM" id="SSF53474">
    <property type="entry name" value="alpha/beta-Hydrolases"/>
    <property type="match status" value="1"/>
</dbReference>
<evidence type="ECO:0000259" key="6">
    <source>
        <dbReference type="Pfam" id="PF00135"/>
    </source>
</evidence>
<dbReference type="Proteomes" id="UP000837857">
    <property type="component" value="Chromosome 6"/>
</dbReference>
<dbReference type="EMBL" id="OW152818">
    <property type="protein sequence ID" value="CAH2071222.1"/>
    <property type="molecule type" value="Genomic_DNA"/>
</dbReference>
<keyword evidence="2" id="KW-0719">Serine esterase</keyword>
<proteinExistence type="inferred from homology"/>
<feature type="non-terminal residue" evidence="7">
    <location>
        <position position="740"/>
    </location>
</feature>
<reference evidence="7" key="1">
    <citation type="submission" date="2022-03" db="EMBL/GenBank/DDBJ databases">
        <authorList>
            <person name="Martin H S."/>
        </authorList>
    </citation>
    <scope>NUCLEOTIDE SEQUENCE</scope>
</reference>
<feature type="domain" description="Carboxylesterase type B" evidence="6">
    <location>
        <begin position="203"/>
        <end position="716"/>
    </location>
</feature>
<keyword evidence="5" id="KW-0325">Glycoprotein</keyword>
<dbReference type="InterPro" id="IPR029058">
    <property type="entry name" value="AB_hydrolase_fold"/>
</dbReference>
<dbReference type="PANTHER" id="PTHR43142:SF1">
    <property type="entry name" value="CARBOXYLIC ESTER HYDROLASE"/>
    <property type="match status" value="1"/>
</dbReference>
<dbReference type="Gene3D" id="3.40.50.1820">
    <property type="entry name" value="alpha/beta hydrolase"/>
    <property type="match status" value="1"/>
</dbReference>
<keyword evidence="4" id="KW-1015">Disulfide bond</keyword>
<comment type="similarity">
    <text evidence="1">Belongs to the type-B carboxylesterase/lipase family.</text>
</comment>
<organism evidence="7 8">
    <name type="scientific">Iphiclides podalirius</name>
    <name type="common">scarce swallowtail</name>
    <dbReference type="NCBI Taxonomy" id="110791"/>
    <lineage>
        <taxon>Eukaryota</taxon>
        <taxon>Metazoa</taxon>
        <taxon>Ecdysozoa</taxon>
        <taxon>Arthropoda</taxon>
        <taxon>Hexapoda</taxon>
        <taxon>Insecta</taxon>
        <taxon>Pterygota</taxon>
        <taxon>Neoptera</taxon>
        <taxon>Endopterygota</taxon>
        <taxon>Lepidoptera</taxon>
        <taxon>Glossata</taxon>
        <taxon>Ditrysia</taxon>
        <taxon>Papilionoidea</taxon>
        <taxon>Papilionidae</taxon>
        <taxon>Papilioninae</taxon>
        <taxon>Iphiclides</taxon>
    </lineage>
</organism>
<evidence type="ECO:0000313" key="7">
    <source>
        <dbReference type="EMBL" id="CAH2071222.1"/>
    </source>
</evidence>
<dbReference type="Pfam" id="PF00135">
    <property type="entry name" value="COesterase"/>
    <property type="match status" value="1"/>
</dbReference>
<keyword evidence="8" id="KW-1185">Reference proteome</keyword>
<accession>A0ABN8IYA6</accession>
<evidence type="ECO:0000256" key="1">
    <source>
        <dbReference type="ARBA" id="ARBA00005964"/>
    </source>
</evidence>